<keyword evidence="6" id="KW-1185">Reference proteome</keyword>
<feature type="domain" description="NADH:flavin oxidoreductase/NADH oxidase N-terminal" evidence="4">
    <location>
        <begin position="8"/>
        <end position="333"/>
    </location>
</feature>
<dbReference type="PANTHER" id="PTHR43656:SF2">
    <property type="entry name" value="BINDING OXIDOREDUCTASE, PUTATIVE (AFU_ORTHOLOGUE AFUA_2G08260)-RELATED"/>
    <property type="match status" value="1"/>
</dbReference>
<sequence>MNETYRPIFEPVCLPNGIELKNRMVMAPMTIVSSNPDGSVTDAEVDYYARRSGGVGMVITAAASIVTTDGFPGMLSANRDELVPSLRRLAAAIKEQGSRAVIQLVHAGRKAQPSEHGPVAPSAFQDDQGSPIPRELTDAEIRDLIRAFGDATRRAIEAGFDGVEIHGANGYLIQQFYSPFTNRREDHWGGTMEKRLNFPLAIIEEIKRVVKEHAREPFLIGYRFSPEEPETPGLTMEETLFLMDHLKEQGLDYLHVSLHDFWSNARRGADESRTRIELLLERIGGKVPLIGVGNIFTADEAVKALQTGVELLALGRELIIEPEWVQKVAEGREGEIQTSFTKQDQARLTLPDPLWNMIQGNPEWFQLKD</sequence>
<dbReference type="STRING" id="1157490.EL26_02660"/>
<dbReference type="PANTHER" id="PTHR43656">
    <property type="entry name" value="BINDING OXIDOREDUCTASE, PUTATIVE (AFU_ORTHOLOGUE AFUA_2G08260)-RELATED"/>
    <property type="match status" value="1"/>
</dbReference>
<dbReference type="Pfam" id="PF00724">
    <property type="entry name" value="Oxidored_FMN"/>
    <property type="match status" value="1"/>
</dbReference>
<dbReference type="EMBL" id="JMIR01000002">
    <property type="protein sequence ID" value="KEO84928.1"/>
    <property type="molecule type" value="Genomic_DNA"/>
</dbReference>
<reference evidence="5 6" key="1">
    <citation type="journal article" date="2013" name="Int. J. Syst. Evol. Microbiol.">
        <title>Tumebacillus flagellatus sp. nov., an alpha-amylase/pullulanase-producing bacterium isolated from cassava wastewater.</title>
        <authorList>
            <person name="Wang Q."/>
            <person name="Xie N."/>
            <person name="Qin Y."/>
            <person name="Shen N."/>
            <person name="Zhu J."/>
            <person name="Mi H."/>
            <person name="Huang R."/>
        </authorList>
    </citation>
    <scope>NUCLEOTIDE SEQUENCE [LARGE SCALE GENOMIC DNA]</scope>
    <source>
        <strain evidence="5 6">GST4</strain>
    </source>
</reference>
<comment type="caution">
    <text evidence="5">The sequence shown here is derived from an EMBL/GenBank/DDBJ whole genome shotgun (WGS) entry which is preliminary data.</text>
</comment>
<dbReference type="GO" id="GO:0016491">
    <property type="term" value="F:oxidoreductase activity"/>
    <property type="evidence" value="ECO:0007669"/>
    <property type="project" value="UniProtKB-KW"/>
</dbReference>
<evidence type="ECO:0000256" key="1">
    <source>
        <dbReference type="ARBA" id="ARBA00022630"/>
    </source>
</evidence>
<keyword evidence="1" id="KW-0285">Flavoprotein</keyword>
<gene>
    <name evidence="5" type="ORF">EL26_02660</name>
</gene>
<dbReference type="SUPFAM" id="SSF51395">
    <property type="entry name" value="FMN-linked oxidoreductases"/>
    <property type="match status" value="1"/>
</dbReference>
<evidence type="ECO:0000313" key="5">
    <source>
        <dbReference type="EMBL" id="KEO84928.1"/>
    </source>
</evidence>
<evidence type="ECO:0000313" key="6">
    <source>
        <dbReference type="Proteomes" id="UP000027931"/>
    </source>
</evidence>
<accession>A0A074LXS1</accession>
<keyword evidence="2" id="KW-0560">Oxidoreductase</keyword>
<organism evidence="5 6">
    <name type="scientific">Tumebacillus flagellatus</name>
    <dbReference type="NCBI Taxonomy" id="1157490"/>
    <lineage>
        <taxon>Bacteria</taxon>
        <taxon>Bacillati</taxon>
        <taxon>Bacillota</taxon>
        <taxon>Bacilli</taxon>
        <taxon>Bacillales</taxon>
        <taxon>Alicyclobacillaceae</taxon>
        <taxon>Tumebacillus</taxon>
    </lineage>
</organism>
<name>A0A074LXS1_9BACL</name>
<evidence type="ECO:0000256" key="3">
    <source>
        <dbReference type="SAM" id="MobiDB-lite"/>
    </source>
</evidence>
<dbReference type="OrthoDB" id="9772736at2"/>
<evidence type="ECO:0000259" key="4">
    <source>
        <dbReference type="Pfam" id="PF00724"/>
    </source>
</evidence>
<dbReference type="CDD" id="cd04735">
    <property type="entry name" value="OYE_like_4_FMN"/>
    <property type="match status" value="1"/>
</dbReference>
<dbReference type="GO" id="GO:0010181">
    <property type="term" value="F:FMN binding"/>
    <property type="evidence" value="ECO:0007669"/>
    <property type="project" value="InterPro"/>
</dbReference>
<dbReference type="Gene3D" id="3.20.20.70">
    <property type="entry name" value="Aldolase class I"/>
    <property type="match status" value="1"/>
</dbReference>
<dbReference type="InterPro" id="IPR013785">
    <property type="entry name" value="Aldolase_TIM"/>
</dbReference>
<dbReference type="RefSeq" id="WP_038084106.1">
    <property type="nucleotide sequence ID" value="NZ_JMIR01000002.1"/>
</dbReference>
<evidence type="ECO:0000256" key="2">
    <source>
        <dbReference type="ARBA" id="ARBA00023002"/>
    </source>
</evidence>
<proteinExistence type="predicted"/>
<dbReference type="Proteomes" id="UP000027931">
    <property type="component" value="Unassembled WGS sequence"/>
</dbReference>
<dbReference type="InterPro" id="IPR001155">
    <property type="entry name" value="OxRdtase_FMN_N"/>
</dbReference>
<dbReference type="InterPro" id="IPR051799">
    <property type="entry name" value="NADH_flavin_oxidoreductase"/>
</dbReference>
<dbReference type="AlphaFoldDB" id="A0A074LXS1"/>
<dbReference type="eggNOG" id="COG1902">
    <property type="taxonomic scope" value="Bacteria"/>
</dbReference>
<protein>
    <submittedName>
        <fullName evidence="5">NADH-dependent flavin oxidoreductase</fullName>
    </submittedName>
</protein>
<feature type="region of interest" description="Disordered" evidence="3">
    <location>
        <begin position="112"/>
        <end position="133"/>
    </location>
</feature>